<evidence type="ECO:0000259" key="3">
    <source>
        <dbReference type="PROSITE" id="PS50110"/>
    </source>
</evidence>
<keyword evidence="1 2" id="KW-0597">Phosphoprotein</keyword>
<dbReference type="InterPro" id="IPR001789">
    <property type="entry name" value="Sig_transdc_resp-reg_receiver"/>
</dbReference>
<dbReference type="Gene3D" id="3.40.50.2300">
    <property type="match status" value="1"/>
</dbReference>
<reference evidence="5" key="1">
    <citation type="journal article" date="2019" name="Int. J. Syst. Evol. Microbiol.">
        <title>The Global Catalogue of Microorganisms (GCM) 10K type strain sequencing project: providing services to taxonomists for standard genome sequencing and annotation.</title>
        <authorList>
            <consortium name="The Broad Institute Genomics Platform"/>
            <consortium name="The Broad Institute Genome Sequencing Center for Infectious Disease"/>
            <person name="Wu L."/>
            <person name="Ma J."/>
        </authorList>
    </citation>
    <scope>NUCLEOTIDE SEQUENCE [LARGE SCALE GENOMIC DNA]</scope>
    <source>
        <strain evidence="5">JCM 17919</strain>
    </source>
</reference>
<keyword evidence="5" id="KW-1185">Reference proteome</keyword>
<dbReference type="SMART" id="SM00448">
    <property type="entry name" value="REC"/>
    <property type="match status" value="1"/>
</dbReference>
<accession>A0ABP8HMW8</accession>
<dbReference type="Proteomes" id="UP001501725">
    <property type="component" value="Unassembled WGS sequence"/>
</dbReference>
<evidence type="ECO:0000313" key="4">
    <source>
        <dbReference type="EMBL" id="GAA4341573.1"/>
    </source>
</evidence>
<evidence type="ECO:0000313" key="5">
    <source>
        <dbReference type="Proteomes" id="UP001501725"/>
    </source>
</evidence>
<evidence type="ECO:0000256" key="1">
    <source>
        <dbReference type="ARBA" id="ARBA00022553"/>
    </source>
</evidence>
<feature type="modified residue" description="4-aspartylphosphate" evidence="2">
    <location>
        <position position="74"/>
    </location>
</feature>
<dbReference type="InterPro" id="IPR050595">
    <property type="entry name" value="Bact_response_regulator"/>
</dbReference>
<dbReference type="Pfam" id="PF00072">
    <property type="entry name" value="Response_reg"/>
    <property type="match status" value="1"/>
</dbReference>
<dbReference type="InterPro" id="IPR011006">
    <property type="entry name" value="CheY-like_superfamily"/>
</dbReference>
<organism evidence="4 5">
    <name type="scientific">Flaviaesturariibacter amylovorans</name>
    <dbReference type="NCBI Taxonomy" id="1084520"/>
    <lineage>
        <taxon>Bacteria</taxon>
        <taxon>Pseudomonadati</taxon>
        <taxon>Bacteroidota</taxon>
        <taxon>Chitinophagia</taxon>
        <taxon>Chitinophagales</taxon>
        <taxon>Chitinophagaceae</taxon>
        <taxon>Flaviaestuariibacter</taxon>
    </lineage>
</organism>
<proteinExistence type="predicted"/>
<dbReference type="EMBL" id="BAABGY010000016">
    <property type="protein sequence ID" value="GAA4341573.1"/>
    <property type="molecule type" value="Genomic_DNA"/>
</dbReference>
<dbReference type="PANTHER" id="PTHR44591:SF3">
    <property type="entry name" value="RESPONSE REGULATORY DOMAIN-CONTAINING PROTEIN"/>
    <property type="match status" value="1"/>
</dbReference>
<dbReference type="PANTHER" id="PTHR44591">
    <property type="entry name" value="STRESS RESPONSE REGULATOR PROTEIN 1"/>
    <property type="match status" value="1"/>
</dbReference>
<feature type="domain" description="Response regulatory" evidence="3">
    <location>
        <begin position="25"/>
        <end position="137"/>
    </location>
</feature>
<dbReference type="SUPFAM" id="SSF52172">
    <property type="entry name" value="CheY-like"/>
    <property type="match status" value="1"/>
</dbReference>
<comment type="caution">
    <text evidence="4">The sequence shown here is derived from an EMBL/GenBank/DDBJ whole genome shotgun (WGS) entry which is preliminary data.</text>
</comment>
<dbReference type="PROSITE" id="PS50110">
    <property type="entry name" value="RESPONSE_REGULATORY"/>
    <property type="match status" value="1"/>
</dbReference>
<evidence type="ECO:0000256" key="2">
    <source>
        <dbReference type="PROSITE-ProRule" id="PRU00169"/>
    </source>
</evidence>
<sequence>MHRTFGRVFAKWAFATLKWTAMNPKILLVDDNADLLLVTQIILKGQGYEPVLASSLAEAERKLRIHRPALLLLDIGLGDADGRVLCRQIKDDPETSDVRVILMSGDEEWALRNTGADDFLAKPFDFNDLLHKVQGQLTAEVLPRYTD</sequence>
<gene>
    <name evidence="4" type="ORF">GCM10023184_40150</name>
</gene>
<protein>
    <recommendedName>
        <fullName evidence="3">Response regulatory domain-containing protein</fullName>
    </recommendedName>
</protein>
<name>A0ABP8HMW8_9BACT</name>